<dbReference type="EMBL" id="BOPO01000084">
    <property type="protein sequence ID" value="GIL29057.1"/>
    <property type="molecule type" value="Genomic_DNA"/>
</dbReference>
<dbReference type="PANTHER" id="PTHR34047">
    <property type="entry name" value="NUCLEAR INTRON MATURASE 1, MITOCHONDRIAL-RELATED"/>
    <property type="match status" value="1"/>
</dbReference>
<reference evidence="3" key="1">
    <citation type="journal article" date="2021" name="Int. J. Syst. Evol. Microbiol.">
        <title>Actinocatenispora comari sp. nov., an endophytic actinomycete isolated from aerial parts of Comarum salesowianum.</title>
        <authorList>
            <person name="Oyunbileg N."/>
            <person name="Iizaka Y."/>
            <person name="Hamada M."/>
            <person name="Davaapurev B.O."/>
            <person name="Fukumoto A."/>
            <person name="Tsetseg B."/>
            <person name="Kato F."/>
            <person name="Tamura T."/>
            <person name="Batkhuu J."/>
            <person name="Anzai Y."/>
        </authorList>
    </citation>
    <scope>NUCLEOTIDE SEQUENCE [LARGE SCALE GENOMIC DNA]</scope>
    <source>
        <strain evidence="3">NUM-2625</strain>
    </source>
</reference>
<dbReference type="Pfam" id="PF00078">
    <property type="entry name" value="RVT_1"/>
    <property type="match status" value="1"/>
</dbReference>
<dbReference type="AlphaFoldDB" id="A0A8J4AGZ8"/>
<keyword evidence="3" id="KW-1185">Reference proteome</keyword>
<evidence type="ECO:0000313" key="2">
    <source>
        <dbReference type="EMBL" id="GIL29057.1"/>
    </source>
</evidence>
<dbReference type="PANTHER" id="PTHR34047:SF8">
    <property type="entry name" value="PROTEIN YKFC"/>
    <property type="match status" value="1"/>
</dbReference>
<comment type="caution">
    <text evidence="2">The sequence shown here is derived from an EMBL/GenBank/DDBJ whole genome shotgun (WGS) entry which is preliminary data.</text>
</comment>
<proteinExistence type="predicted"/>
<evidence type="ECO:0000259" key="1">
    <source>
        <dbReference type="Pfam" id="PF00078"/>
    </source>
</evidence>
<name>A0A8J4AGZ8_9ACTN</name>
<feature type="domain" description="Reverse transcriptase" evidence="1">
    <location>
        <begin position="75"/>
        <end position="245"/>
    </location>
</feature>
<dbReference type="Proteomes" id="UP000614996">
    <property type="component" value="Unassembled WGS sequence"/>
</dbReference>
<dbReference type="InterPro" id="IPR000477">
    <property type="entry name" value="RT_dom"/>
</dbReference>
<dbReference type="InterPro" id="IPR051083">
    <property type="entry name" value="GrpII_Intron_Splice-Mob/Def"/>
</dbReference>
<sequence length="261" mass="28749">MPYLLDVSHLMRAARRCMRRAGAPGSDGVSWATYRNGLRGRLAELSERIRCGDWHPAPIRPVEIVSYTGKVFTAAIPTVEDRIVHRAMSTALDPILDQVLADWVSAYRPGRNRITAQRHADAHRRAGNRWAADVDVAGASTGGRVDQLVDWLAEHVTDGSFLSLFGRALSGLPSPLVPGTGLWPAVFHLRLAQVDRQLDELRIVRFADNYLALAPDADAAESAYDRIAVALRSIDLSPHPRKSAIRPPQLTNPEDLFLIDG</sequence>
<gene>
    <name evidence="2" type="ORF">NUM_43110</name>
</gene>
<accession>A0A8J4AGZ8</accession>
<organism evidence="2 3">
    <name type="scientific">Actinocatenispora comari</name>
    <dbReference type="NCBI Taxonomy" id="2807577"/>
    <lineage>
        <taxon>Bacteria</taxon>
        <taxon>Bacillati</taxon>
        <taxon>Actinomycetota</taxon>
        <taxon>Actinomycetes</taxon>
        <taxon>Micromonosporales</taxon>
        <taxon>Micromonosporaceae</taxon>
        <taxon>Actinocatenispora</taxon>
    </lineage>
</organism>
<evidence type="ECO:0000313" key="3">
    <source>
        <dbReference type="Proteomes" id="UP000614996"/>
    </source>
</evidence>
<protein>
    <recommendedName>
        <fullName evidence="1">Reverse transcriptase domain-containing protein</fullName>
    </recommendedName>
</protein>